<keyword evidence="2" id="KW-1185">Reference proteome</keyword>
<dbReference type="EMBL" id="BPLQ01008607">
    <property type="protein sequence ID" value="GIY38408.1"/>
    <property type="molecule type" value="Genomic_DNA"/>
</dbReference>
<accession>A0AAV4SVD4</accession>
<gene>
    <name evidence="1" type="ORF">CDAR_367611</name>
</gene>
<dbReference type="Proteomes" id="UP001054837">
    <property type="component" value="Unassembled WGS sequence"/>
</dbReference>
<name>A0AAV4SVD4_9ARAC</name>
<proteinExistence type="predicted"/>
<evidence type="ECO:0000313" key="2">
    <source>
        <dbReference type="Proteomes" id="UP001054837"/>
    </source>
</evidence>
<sequence>MALRRSSLPPKSLDLTPCDFFLELCEGQGVCNCTSPGVAAVNYADMGRCLLSKATYAARMHAVMPQKKPTPNTLEQIMDYIPNREKFFPEGLSRVTDPLLFNPNKSSLQQT</sequence>
<comment type="caution">
    <text evidence="1">The sequence shown here is derived from an EMBL/GenBank/DDBJ whole genome shotgun (WGS) entry which is preliminary data.</text>
</comment>
<protein>
    <submittedName>
        <fullName evidence="1">Uncharacterized protein</fullName>
    </submittedName>
</protein>
<evidence type="ECO:0000313" key="1">
    <source>
        <dbReference type="EMBL" id="GIY38408.1"/>
    </source>
</evidence>
<dbReference type="AlphaFoldDB" id="A0AAV4SVD4"/>
<reference evidence="1 2" key="1">
    <citation type="submission" date="2021-06" db="EMBL/GenBank/DDBJ databases">
        <title>Caerostris darwini draft genome.</title>
        <authorList>
            <person name="Kono N."/>
            <person name="Arakawa K."/>
        </authorList>
    </citation>
    <scope>NUCLEOTIDE SEQUENCE [LARGE SCALE GENOMIC DNA]</scope>
</reference>
<organism evidence="1 2">
    <name type="scientific">Caerostris darwini</name>
    <dbReference type="NCBI Taxonomy" id="1538125"/>
    <lineage>
        <taxon>Eukaryota</taxon>
        <taxon>Metazoa</taxon>
        <taxon>Ecdysozoa</taxon>
        <taxon>Arthropoda</taxon>
        <taxon>Chelicerata</taxon>
        <taxon>Arachnida</taxon>
        <taxon>Araneae</taxon>
        <taxon>Araneomorphae</taxon>
        <taxon>Entelegynae</taxon>
        <taxon>Araneoidea</taxon>
        <taxon>Araneidae</taxon>
        <taxon>Caerostris</taxon>
    </lineage>
</organism>